<feature type="domain" description="Acylphosphatase-like" evidence="7">
    <location>
        <begin position="5"/>
        <end position="89"/>
    </location>
</feature>
<feature type="active site" evidence="5">
    <location>
        <position position="38"/>
    </location>
</feature>
<dbReference type="PANTHER" id="PTHR47268:SF4">
    <property type="entry name" value="ACYLPHOSPHATASE"/>
    <property type="match status" value="1"/>
</dbReference>
<organism evidence="8 9">
    <name type="scientific">Candidatus Blautia merdavium</name>
    <dbReference type="NCBI Taxonomy" id="2838494"/>
    <lineage>
        <taxon>Bacteria</taxon>
        <taxon>Bacillati</taxon>
        <taxon>Bacillota</taxon>
        <taxon>Clostridia</taxon>
        <taxon>Lachnospirales</taxon>
        <taxon>Lachnospiraceae</taxon>
        <taxon>Blautia</taxon>
    </lineage>
</organism>
<reference evidence="8" key="1">
    <citation type="journal article" date="2021" name="PeerJ">
        <title>Extensive microbial diversity within the chicken gut microbiome revealed by metagenomics and culture.</title>
        <authorList>
            <person name="Gilroy R."/>
            <person name="Ravi A."/>
            <person name="Getino M."/>
            <person name="Pursley I."/>
            <person name="Horton D.L."/>
            <person name="Alikhan N.F."/>
            <person name="Baker D."/>
            <person name="Gharbi K."/>
            <person name="Hall N."/>
            <person name="Watson M."/>
            <person name="Adriaenssens E.M."/>
            <person name="Foster-Nyarko E."/>
            <person name="Jarju S."/>
            <person name="Secka A."/>
            <person name="Antonio M."/>
            <person name="Oren A."/>
            <person name="Chaudhuri R.R."/>
            <person name="La Ragione R."/>
            <person name="Hildebrand F."/>
            <person name="Pallen M.J."/>
        </authorList>
    </citation>
    <scope>NUCLEOTIDE SEQUENCE</scope>
    <source>
        <strain evidence="8">ChiBcec2-3848</strain>
    </source>
</reference>
<evidence type="ECO:0000256" key="5">
    <source>
        <dbReference type="PROSITE-ProRule" id="PRU00520"/>
    </source>
</evidence>
<evidence type="ECO:0000256" key="1">
    <source>
        <dbReference type="ARBA" id="ARBA00005614"/>
    </source>
</evidence>
<dbReference type="PROSITE" id="PS00151">
    <property type="entry name" value="ACYLPHOSPHATASE_2"/>
    <property type="match status" value="1"/>
</dbReference>
<dbReference type="SUPFAM" id="SSF54975">
    <property type="entry name" value="Acylphosphatase/BLUF domain-like"/>
    <property type="match status" value="1"/>
</dbReference>
<evidence type="ECO:0000256" key="6">
    <source>
        <dbReference type="RuleBase" id="RU004168"/>
    </source>
</evidence>
<protein>
    <recommendedName>
        <fullName evidence="3 5">acylphosphatase</fullName>
        <ecNumber evidence="2 5">3.6.1.7</ecNumber>
    </recommendedName>
</protein>
<comment type="similarity">
    <text evidence="1 6">Belongs to the acylphosphatase family.</text>
</comment>
<comment type="caution">
    <text evidence="8">The sequence shown here is derived from an EMBL/GenBank/DDBJ whole genome shotgun (WGS) entry which is preliminary data.</text>
</comment>
<dbReference type="Gene3D" id="3.30.70.100">
    <property type="match status" value="1"/>
</dbReference>
<dbReference type="EC" id="3.6.1.7" evidence="2 5"/>
<dbReference type="Proteomes" id="UP000823886">
    <property type="component" value="Unassembled WGS sequence"/>
</dbReference>
<gene>
    <name evidence="8" type="ORF">H9753_11415</name>
</gene>
<dbReference type="PRINTS" id="PR00112">
    <property type="entry name" value="ACYLPHPHTASE"/>
</dbReference>
<dbReference type="InterPro" id="IPR036046">
    <property type="entry name" value="Acylphosphatase-like_dom_sf"/>
</dbReference>
<evidence type="ECO:0000313" key="9">
    <source>
        <dbReference type="Proteomes" id="UP000823886"/>
    </source>
</evidence>
<dbReference type="Pfam" id="PF00708">
    <property type="entry name" value="Acylphosphatase"/>
    <property type="match status" value="1"/>
</dbReference>
<accession>A0A9D2TBX4</accession>
<sequence length="89" mass="10613">MEKIRKHFVFSGRVQGVGFRYRSSYLARDLGLTGWVKNNWDGKVEMEVQGTREEIGKLLSMLYQQRYIWIEDIEAKEIPVQKESSFRIR</sequence>
<evidence type="ECO:0000256" key="4">
    <source>
        <dbReference type="ARBA" id="ARBA00047645"/>
    </source>
</evidence>
<dbReference type="GO" id="GO:0003998">
    <property type="term" value="F:acylphosphatase activity"/>
    <property type="evidence" value="ECO:0007669"/>
    <property type="project" value="UniProtKB-EC"/>
</dbReference>
<evidence type="ECO:0000256" key="2">
    <source>
        <dbReference type="ARBA" id="ARBA00012150"/>
    </source>
</evidence>
<dbReference type="InterPro" id="IPR017968">
    <property type="entry name" value="Acylphosphatase_CS"/>
</dbReference>
<proteinExistence type="inferred from homology"/>
<feature type="active site" evidence="5">
    <location>
        <position position="20"/>
    </location>
</feature>
<evidence type="ECO:0000259" key="7">
    <source>
        <dbReference type="PROSITE" id="PS51160"/>
    </source>
</evidence>
<comment type="catalytic activity">
    <reaction evidence="4 5">
        <text>an acyl phosphate + H2O = a carboxylate + phosphate + H(+)</text>
        <dbReference type="Rhea" id="RHEA:14965"/>
        <dbReference type="ChEBI" id="CHEBI:15377"/>
        <dbReference type="ChEBI" id="CHEBI:15378"/>
        <dbReference type="ChEBI" id="CHEBI:29067"/>
        <dbReference type="ChEBI" id="CHEBI:43474"/>
        <dbReference type="ChEBI" id="CHEBI:59918"/>
        <dbReference type="EC" id="3.6.1.7"/>
    </reaction>
</comment>
<dbReference type="InterPro" id="IPR020456">
    <property type="entry name" value="Acylphosphatase"/>
</dbReference>
<dbReference type="PANTHER" id="PTHR47268">
    <property type="entry name" value="ACYLPHOSPHATASE"/>
    <property type="match status" value="1"/>
</dbReference>
<evidence type="ECO:0000256" key="3">
    <source>
        <dbReference type="ARBA" id="ARBA00015991"/>
    </source>
</evidence>
<evidence type="ECO:0000313" key="8">
    <source>
        <dbReference type="EMBL" id="HJC64209.1"/>
    </source>
</evidence>
<dbReference type="AlphaFoldDB" id="A0A9D2TBX4"/>
<reference evidence="8" key="2">
    <citation type="submission" date="2021-04" db="EMBL/GenBank/DDBJ databases">
        <authorList>
            <person name="Gilroy R."/>
        </authorList>
    </citation>
    <scope>NUCLEOTIDE SEQUENCE</scope>
    <source>
        <strain evidence="8">ChiBcec2-3848</strain>
    </source>
</reference>
<keyword evidence="5" id="KW-0378">Hydrolase</keyword>
<dbReference type="InterPro" id="IPR001792">
    <property type="entry name" value="Acylphosphatase-like_dom"/>
</dbReference>
<dbReference type="PROSITE" id="PS51160">
    <property type="entry name" value="ACYLPHOSPHATASE_3"/>
    <property type="match status" value="1"/>
</dbReference>
<dbReference type="EMBL" id="DWVZ01000150">
    <property type="protein sequence ID" value="HJC64209.1"/>
    <property type="molecule type" value="Genomic_DNA"/>
</dbReference>
<name>A0A9D2TBX4_9FIRM</name>